<evidence type="ECO:0000313" key="1">
    <source>
        <dbReference type="EMBL" id="SHK68292.1"/>
    </source>
</evidence>
<dbReference type="STRING" id="228958.SAMN04488007_3634"/>
<accession>A0A1M6UGE1</accession>
<dbReference type="Proteomes" id="UP000184314">
    <property type="component" value="Unassembled WGS sequence"/>
</dbReference>
<sequence length="42" mass="5054">MIFDAIVSFFVDVIFEGILHKFWNFLGSTLNRIDKFIFKKKK</sequence>
<protein>
    <submittedName>
        <fullName evidence="1">Uncharacterized protein</fullName>
    </submittedName>
</protein>
<evidence type="ECO:0000313" key="2">
    <source>
        <dbReference type="Proteomes" id="UP000184314"/>
    </source>
</evidence>
<gene>
    <name evidence="1" type="ORF">SAMN04488007_3634</name>
</gene>
<dbReference type="EMBL" id="FQZX01000003">
    <property type="protein sequence ID" value="SHK68292.1"/>
    <property type="molecule type" value="Genomic_DNA"/>
</dbReference>
<keyword evidence="2" id="KW-1185">Reference proteome</keyword>
<dbReference type="AlphaFoldDB" id="A0A1M6UGE1"/>
<name>A0A1M6UGE1_9FLAO</name>
<reference evidence="2" key="1">
    <citation type="submission" date="2016-11" db="EMBL/GenBank/DDBJ databases">
        <authorList>
            <person name="Varghese N."/>
            <person name="Submissions S."/>
        </authorList>
    </citation>
    <scope>NUCLEOTIDE SEQUENCE [LARGE SCALE GENOMIC DNA]</scope>
    <source>
        <strain evidence="2">DSM 16478</strain>
    </source>
</reference>
<organism evidence="1 2">
    <name type="scientific">Maribacter aquivivus</name>
    <dbReference type="NCBI Taxonomy" id="228958"/>
    <lineage>
        <taxon>Bacteria</taxon>
        <taxon>Pseudomonadati</taxon>
        <taxon>Bacteroidota</taxon>
        <taxon>Flavobacteriia</taxon>
        <taxon>Flavobacteriales</taxon>
        <taxon>Flavobacteriaceae</taxon>
        <taxon>Maribacter</taxon>
    </lineage>
</organism>
<proteinExistence type="predicted"/>